<feature type="transmembrane region" description="Helical" evidence="2">
    <location>
        <begin position="225"/>
        <end position="247"/>
    </location>
</feature>
<protein>
    <recommendedName>
        <fullName evidence="3">DUF6535 domain-containing protein</fullName>
    </recommendedName>
</protein>
<keyword evidence="2" id="KW-1133">Transmembrane helix</keyword>
<evidence type="ECO:0000313" key="5">
    <source>
        <dbReference type="Proteomes" id="UP000663861"/>
    </source>
</evidence>
<dbReference type="Pfam" id="PF20153">
    <property type="entry name" value="DUF6535"/>
    <property type="match status" value="1"/>
</dbReference>
<feature type="transmembrane region" description="Helical" evidence="2">
    <location>
        <begin position="343"/>
        <end position="363"/>
    </location>
</feature>
<feature type="compositionally biased region" description="Polar residues" evidence="1">
    <location>
        <begin position="412"/>
        <end position="439"/>
    </location>
</feature>
<accession>A0A8H3HIF4</accession>
<dbReference type="AlphaFoldDB" id="A0A8H3HIF4"/>
<dbReference type="Proteomes" id="UP000663861">
    <property type="component" value="Unassembled WGS sequence"/>
</dbReference>
<reference evidence="4" key="1">
    <citation type="submission" date="2021-01" db="EMBL/GenBank/DDBJ databases">
        <authorList>
            <person name="Kaushik A."/>
        </authorList>
    </citation>
    <scope>NUCLEOTIDE SEQUENCE</scope>
    <source>
        <strain evidence="4">AG4-RS23</strain>
    </source>
</reference>
<feature type="transmembrane region" description="Helical" evidence="2">
    <location>
        <begin position="295"/>
        <end position="314"/>
    </location>
</feature>
<feature type="region of interest" description="Disordered" evidence="1">
    <location>
        <begin position="412"/>
        <end position="473"/>
    </location>
</feature>
<dbReference type="InterPro" id="IPR045338">
    <property type="entry name" value="DUF6535"/>
</dbReference>
<feature type="domain" description="DUF6535" evidence="3">
    <location>
        <begin position="220"/>
        <end position="291"/>
    </location>
</feature>
<organism evidence="4 5">
    <name type="scientific">Rhizoctonia solani</name>
    <dbReference type="NCBI Taxonomy" id="456999"/>
    <lineage>
        <taxon>Eukaryota</taxon>
        <taxon>Fungi</taxon>
        <taxon>Dikarya</taxon>
        <taxon>Basidiomycota</taxon>
        <taxon>Agaricomycotina</taxon>
        <taxon>Agaricomycetes</taxon>
        <taxon>Cantharellales</taxon>
        <taxon>Ceratobasidiaceae</taxon>
        <taxon>Rhizoctonia</taxon>
    </lineage>
</organism>
<feature type="transmembrane region" description="Helical" evidence="2">
    <location>
        <begin position="267"/>
        <end position="288"/>
    </location>
</feature>
<comment type="caution">
    <text evidence="4">The sequence shown here is derived from an EMBL/GenBank/DDBJ whole genome shotgun (WGS) entry which is preliminary data.</text>
</comment>
<gene>
    <name evidence="4" type="ORF">RDB_LOCUS152793</name>
</gene>
<keyword evidence="2" id="KW-0812">Transmembrane</keyword>
<name>A0A8H3HIF4_9AGAM</name>
<sequence length="525" mass="58687">MLIWDASLVPSTPQLKPALYDMDEHLADQVASLLESTAALHRALSQVISQLPSNPKHLPNLSDLNLNTPASAQASILAPGVPIPSRGWQKDHSPKQRILAEAKGRLLKDGWQDSGDTDMHAARLTDAMLRMGMEDMDNFMTEVCTVHFSCIKRRAPNGSSLIWGGFAVELFEYGHLREFSFHTFVISFNKLSRVQATLVSAIVATFMSETYGNIETMHMQIVNGLWFLSLFMSLATATLCMLVSEWLTWSTSQELRDLSLLYRLIRTAFRSLFMHLSIFLFFAGLLVLMWNESTMAVCVVPSVAVGLFTLYYVSASIRSPLYALLFDIKQFDDNDFRGLRVQIWTPFTLGTHHLLNYLFIAVINPMRKLVRKWHTPSPEVLEPIPQRPELRGDIPDSEKTLTLALETANINMGMNANQTLSPKSTKEGSTLRQRGSSPLRQRGPSPLRDRSPLSVRSQPPSPAPPGIESPQAISRVGTPLSLSAADLVDPEAEHQRKLRATRLRRLTEHEIMRPVKSVCGGVGDF</sequence>
<dbReference type="EMBL" id="CAJMWY010004103">
    <property type="protein sequence ID" value="CAE6519279.1"/>
    <property type="molecule type" value="Genomic_DNA"/>
</dbReference>
<proteinExistence type="predicted"/>
<evidence type="ECO:0000259" key="3">
    <source>
        <dbReference type="Pfam" id="PF20153"/>
    </source>
</evidence>
<keyword evidence="2" id="KW-0472">Membrane</keyword>
<evidence type="ECO:0000313" key="4">
    <source>
        <dbReference type="EMBL" id="CAE6519279.1"/>
    </source>
</evidence>
<evidence type="ECO:0000256" key="2">
    <source>
        <dbReference type="SAM" id="Phobius"/>
    </source>
</evidence>
<evidence type="ECO:0000256" key="1">
    <source>
        <dbReference type="SAM" id="MobiDB-lite"/>
    </source>
</evidence>